<keyword evidence="6" id="KW-0812">Transmembrane</keyword>
<evidence type="ECO:0000256" key="2">
    <source>
        <dbReference type="ARBA" id="ARBA00004236"/>
    </source>
</evidence>
<dbReference type="InterPro" id="IPR005467">
    <property type="entry name" value="His_kinase_dom"/>
</dbReference>
<dbReference type="InterPro" id="IPR050428">
    <property type="entry name" value="TCS_sensor_his_kinase"/>
</dbReference>
<dbReference type="SMART" id="SM00387">
    <property type="entry name" value="HATPase_c"/>
    <property type="match status" value="1"/>
</dbReference>
<dbReference type="PRINTS" id="PR00344">
    <property type="entry name" value="BCTRLSENSOR"/>
</dbReference>
<keyword evidence="8" id="KW-1133">Transmembrane helix</keyword>
<dbReference type="CDD" id="cd00075">
    <property type="entry name" value="HATPase"/>
    <property type="match status" value="1"/>
</dbReference>
<dbReference type="PROSITE" id="PS50885">
    <property type="entry name" value="HAMP"/>
    <property type="match status" value="1"/>
</dbReference>
<organism evidence="14 15">
    <name type="scientific">Streptantibioticus silvisoli</name>
    <dbReference type="NCBI Taxonomy" id="2705255"/>
    <lineage>
        <taxon>Bacteria</taxon>
        <taxon>Bacillati</taxon>
        <taxon>Actinomycetota</taxon>
        <taxon>Actinomycetes</taxon>
        <taxon>Kitasatosporales</taxon>
        <taxon>Streptomycetaceae</taxon>
        <taxon>Streptantibioticus</taxon>
    </lineage>
</organism>
<evidence type="ECO:0000256" key="7">
    <source>
        <dbReference type="ARBA" id="ARBA00022777"/>
    </source>
</evidence>
<dbReference type="EC" id="2.7.13.3" evidence="3"/>
<evidence type="ECO:0000256" key="11">
    <source>
        <dbReference type="SAM" id="MobiDB-lite"/>
    </source>
</evidence>
<evidence type="ECO:0000256" key="10">
    <source>
        <dbReference type="ARBA" id="ARBA00023136"/>
    </source>
</evidence>
<dbReference type="CDD" id="cd00082">
    <property type="entry name" value="HisKA"/>
    <property type="match status" value="1"/>
</dbReference>
<dbReference type="InterPro" id="IPR004358">
    <property type="entry name" value="Sig_transdc_His_kin-like_C"/>
</dbReference>
<evidence type="ECO:0000256" key="9">
    <source>
        <dbReference type="ARBA" id="ARBA00023012"/>
    </source>
</evidence>
<dbReference type="PANTHER" id="PTHR45436:SF5">
    <property type="entry name" value="SENSOR HISTIDINE KINASE TRCS"/>
    <property type="match status" value="1"/>
</dbReference>
<feature type="domain" description="HAMP" evidence="13">
    <location>
        <begin position="187"/>
        <end position="247"/>
    </location>
</feature>
<protein>
    <recommendedName>
        <fullName evidence="3">histidine kinase</fullName>
        <ecNumber evidence="3">2.7.13.3</ecNumber>
    </recommendedName>
</protein>
<comment type="subcellular location">
    <subcellularLocation>
        <location evidence="2">Cell membrane</location>
    </subcellularLocation>
</comment>
<dbReference type="Gene3D" id="6.10.340.10">
    <property type="match status" value="1"/>
</dbReference>
<dbReference type="Gene3D" id="3.30.565.10">
    <property type="entry name" value="Histidine kinase-like ATPase, C-terminal domain"/>
    <property type="match status" value="1"/>
</dbReference>
<sequence length="488" mass="51523">MRPPLPRTLRARLTAGLVTLLALACATVGVVTVFSLEGFLVRQLDQNLTADHGRFADSLEHESPPDTDSVGDTRGQADRTLGARLLPGTPPRAALVRDTRDTLLPLTAHDRRVLAAVPVDGTGHRVELSTIGAYQVLAIPGDDGDTLVTGLPLHPVMDTVHRLEAVEAVVFGGALLVTGVAAAGWVTLSLRPLRRVTRTAAGVAELPLASGRVAMPAPVPDTDPRTEVGQVGAAVNRMLGHVGDALARRHAVQERLRQFAADASHELRTPVATVRGHAELALRHPGPLPDEVRHALERIGAESRRMSALVDDLLLLARLDAGRPLAREPVDLTRLALDAGLDARATGPGHRWTLDLPPDAVTVTGDEHRLQQVVTNLLTNARVHTPPGTAVTLRVAESATTVELTVRDDGPGIPQAIRSDIFDRFVRADHGRSRAAGGTGLGLAIVAAVVAAHDGTIDLTGEPGHTAFHVVLPRDRPSAPRGEGPCDA</sequence>
<dbReference type="Gene3D" id="1.10.287.130">
    <property type="match status" value="1"/>
</dbReference>
<dbReference type="Pfam" id="PF00512">
    <property type="entry name" value="HisKA"/>
    <property type="match status" value="1"/>
</dbReference>
<keyword evidence="10" id="KW-0472">Membrane</keyword>
<evidence type="ECO:0000256" key="6">
    <source>
        <dbReference type="ARBA" id="ARBA00022692"/>
    </source>
</evidence>
<evidence type="ECO:0000259" key="12">
    <source>
        <dbReference type="PROSITE" id="PS50109"/>
    </source>
</evidence>
<dbReference type="PANTHER" id="PTHR45436">
    <property type="entry name" value="SENSOR HISTIDINE KINASE YKOH"/>
    <property type="match status" value="1"/>
</dbReference>
<dbReference type="RefSeq" id="WP_271325468.1">
    <property type="nucleotide sequence ID" value="NZ_JAAGKO020000013.1"/>
</dbReference>
<feature type="compositionally biased region" description="Basic and acidic residues" evidence="11">
    <location>
        <begin position="55"/>
        <end position="64"/>
    </location>
</feature>
<dbReference type="GO" id="GO:0016301">
    <property type="term" value="F:kinase activity"/>
    <property type="evidence" value="ECO:0007669"/>
    <property type="project" value="UniProtKB-KW"/>
</dbReference>
<feature type="domain" description="Histidine kinase" evidence="12">
    <location>
        <begin position="262"/>
        <end position="476"/>
    </location>
</feature>
<comment type="catalytic activity">
    <reaction evidence="1">
        <text>ATP + protein L-histidine = ADP + protein N-phospho-L-histidine.</text>
        <dbReference type="EC" id="2.7.13.3"/>
    </reaction>
</comment>
<keyword evidence="15" id="KW-1185">Reference proteome</keyword>
<dbReference type="SUPFAM" id="SSF55874">
    <property type="entry name" value="ATPase domain of HSP90 chaperone/DNA topoisomerase II/histidine kinase"/>
    <property type="match status" value="1"/>
</dbReference>
<feature type="region of interest" description="Disordered" evidence="11">
    <location>
        <begin position="55"/>
        <end position="75"/>
    </location>
</feature>
<dbReference type="InterPro" id="IPR036890">
    <property type="entry name" value="HATPase_C_sf"/>
</dbReference>
<accession>A0ABT6VXZ9</accession>
<dbReference type="SUPFAM" id="SSF47384">
    <property type="entry name" value="Homodimeric domain of signal transducing histidine kinase"/>
    <property type="match status" value="1"/>
</dbReference>
<keyword evidence="7 14" id="KW-0418">Kinase</keyword>
<keyword evidence="4" id="KW-0597">Phosphoprotein</keyword>
<name>A0ABT6VXZ9_9ACTN</name>
<dbReference type="PROSITE" id="PS51257">
    <property type="entry name" value="PROKAR_LIPOPROTEIN"/>
    <property type="match status" value="1"/>
</dbReference>
<comment type="caution">
    <text evidence="14">The sequence shown here is derived from an EMBL/GenBank/DDBJ whole genome shotgun (WGS) entry which is preliminary data.</text>
</comment>
<dbReference type="SMART" id="SM00388">
    <property type="entry name" value="HisKA"/>
    <property type="match status" value="1"/>
</dbReference>
<evidence type="ECO:0000259" key="13">
    <source>
        <dbReference type="PROSITE" id="PS50885"/>
    </source>
</evidence>
<evidence type="ECO:0000256" key="4">
    <source>
        <dbReference type="ARBA" id="ARBA00022553"/>
    </source>
</evidence>
<dbReference type="PROSITE" id="PS50109">
    <property type="entry name" value="HIS_KIN"/>
    <property type="match status" value="1"/>
</dbReference>
<gene>
    <name evidence="14" type="ORF">POF43_011655</name>
</gene>
<evidence type="ECO:0000256" key="5">
    <source>
        <dbReference type="ARBA" id="ARBA00022679"/>
    </source>
</evidence>
<dbReference type="InterPro" id="IPR003661">
    <property type="entry name" value="HisK_dim/P_dom"/>
</dbReference>
<dbReference type="InterPro" id="IPR036097">
    <property type="entry name" value="HisK_dim/P_sf"/>
</dbReference>
<evidence type="ECO:0000256" key="8">
    <source>
        <dbReference type="ARBA" id="ARBA00022989"/>
    </source>
</evidence>
<dbReference type="Pfam" id="PF02518">
    <property type="entry name" value="HATPase_c"/>
    <property type="match status" value="1"/>
</dbReference>
<dbReference type="InterPro" id="IPR003594">
    <property type="entry name" value="HATPase_dom"/>
</dbReference>
<evidence type="ECO:0000256" key="3">
    <source>
        <dbReference type="ARBA" id="ARBA00012438"/>
    </source>
</evidence>
<proteinExistence type="predicted"/>
<dbReference type="InterPro" id="IPR003660">
    <property type="entry name" value="HAMP_dom"/>
</dbReference>
<evidence type="ECO:0000313" key="14">
    <source>
        <dbReference type="EMBL" id="MDI5963356.1"/>
    </source>
</evidence>
<dbReference type="EMBL" id="JAAGKO020000013">
    <property type="protein sequence ID" value="MDI5963356.1"/>
    <property type="molecule type" value="Genomic_DNA"/>
</dbReference>
<reference evidence="14 15" key="1">
    <citation type="submission" date="2023-05" db="EMBL/GenBank/DDBJ databases">
        <title>Streptantibioticus silvisoli sp. nov., acidotolerant actinomycetes 1 from pine litter.</title>
        <authorList>
            <person name="Swiecimska M."/>
            <person name="Golinska P."/>
            <person name="Sangal V."/>
            <person name="Wachnowicz B."/>
            <person name="Goodfellow M."/>
        </authorList>
    </citation>
    <scope>NUCLEOTIDE SEQUENCE [LARGE SCALE GENOMIC DNA]</scope>
    <source>
        <strain evidence="14 15">SL54</strain>
    </source>
</reference>
<evidence type="ECO:0000256" key="1">
    <source>
        <dbReference type="ARBA" id="ARBA00000085"/>
    </source>
</evidence>
<dbReference type="SMART" id="SM00304">
    <property type="entry name" value="HAMP"/>
    <property type="match status" value="1"/>
</dbReference>
<dbReference type="Proteomes" id="UP001156398">
    <property type="component" value="Unassembled WGS sequence"/>
</dbReference>
<evidence type="ECO:0000313" key="15">
    <source>
        <dbReference type="Proteomes" id="UP001156398"/>
    </source>
</evidence>
<keyword evidence="5" id="KW-0808">Transferase</keyword>
<keyword evidence="9" id="KW-0902">Two-component regulatory system</keyword>